<feature type="region of interest" description="Disordered" evidence="1">
    <location>
        <begin position="1"/>
        <end position="57"/>
    </location>
</feature>
<proteinExistence type="predicted"/>
<evidence type="ECO:0000313" key="2">
    <source>
        <dbReference type="EMBL" id="CEK57251.1"/>
    </source>
</evidence>
<feature type="region of interest" description="Disordered" evidence="1">
    <location>
        <begin position="74"/>
        <end position="134"/>
    </location>
</feature>
<accession>A0A0B6YN88</accession>
<feature type="non-terminal residue" evidence="2">
    <location>
        <position position="1"/>
    </location>
</feature>
<reference evidence="2" key="1">
    <citation type="submission" date="2014-12" db="EMBL/GenBank/DDBJ databases">
        <title>Insight into the proteome of Arion vulgaris.</title>
        <authorList>
            <person name="Aradska J."/>
            <person name="Bulat T."/>
            <person name="Smidak R."/>
            <person name="Sarate P."/>
            <person name="Gangsoo J."/>
            <person name="Sialana F."/>
            <person name="Bilban M."/>
            <person name="Lubec G."/>
        </authorList>
    </citation>
    <scope>NUCLEOTIDE SEQUENCE</scope>
    <source>
        <tissue evidence="2">Skin</tissue>
    </source>
</reference>
<evidence type="ECO:0000256" key="1">
    <source>
        <dbReference type="SAM" id="MobiDB-lite"/>
    </source>
</evidence>
<feature type="compositionally biased region" description="Low complexity" evidence="1">
    <location>
        <begin position="85"/>
        <end position="128"/>
    </location>
</feature>
<feature type="compositionally biased region" description="Polar residues" evidence="1">
    <location>
        <begin position="74"/>
        <end position="83"/>
    </location>
</feature>
<dbReference type="AlphaFoldDB" id="A0A0B6YN88"/>
<gene>
    <name evidence="2" type="primary">ORF29666</name>
</gene>
<protein>
    <submittedName>
        <fullName evidence="2">Uncharacterized protein</fullName>
    </submittedName>
</protein>
<name>A0A0B6YN88_9EUPU</name>
<dbReference type="EMBL" id="HACG01010386">
    <property type="protein sequence ID" value="CEK57251.1"/>
    <property type="molecule type" value="Transcribed_RNA"/>
</dbReference>
<feature type="non-terminal residue" evidence="2">
    <location>
        <position position="178"/>
    </location>
</feature>
<organism evidence="2">
    <name type="scientific">Arion vulgaris</name>
    <dbReference type="NCBI Taxonomy" id="1028688"/>
    <lineage>
        <taxon>Eukaryota</taxon>
        <taxon>Metazoa</taxon>
        <taxon>Spiralia</taxon>
        <taxon>Lophotrochozoa</taxon>
        <taxon>Mollusca</taxon>
        <taxon>Gastropoda</taxon>
        <taxon>Heterobranchia</taxon>
        <taxon>Euthyneura</taxon>
        <taxon>Panpulmonata</taxon>
        <taxon>Eupulmonata</taxon>
        <taxon>Stylommatophora</taxon>
        <taxon>Helicina</taxon>
        <taxon>Arionoidea</taxon>
        <taxon>Arionidae</taxon>
        <taxon>Arion</taxon>
    </lineage>
</organism>
<feature type="compositionally biased region" description="Polar residues" evidence="1">
    <location>
        <begin position="34"/>
        <end position="57"/>
    </location>
</feature>
<sequence>AKKQYLKQLAAYRASQVSQSVPEEAKKTPPPSGIGNTSLGSTPRTTSFQTHGVGTQPESHIPVSMLGQNMLQSRSQNTPTHMSPQMMQHQHQMHNQQQQLQQISMGHASPSSPSHQQHCTSQQQSHFSGPVYSYSHVNPAGPTSYQPTLITHGAFGFSDPTRNITQSQTYHQSAGDDE</sequence>